<name>A0ABT2L2G4_9BACL</name>
<reference evidence="1 2" key="1">
    <citation type="submission" date="2022-07" db="EMBL/GenBank/DDBJ databases">
        <title>Genomic and pangenome structural analysis of the polyextremophile Exiguobacterium.</title>
        <authorList>
            <person name="Shen L."/>
        </authorList>
    </citation>
    <scope>NUCLEOTIDE SEQUENCE [LARGE SCALE GENOMIC DNA]</scope>
    <source>
        <strain evidence="1 2">12_1</strain>
    </source>
</reference>
<evidence type="ECO:0000313" key="1">
    <source>
        <dbReference type="EMBL" id="MCT4796155.1"/>
    </source>
</evidence>
<dbReference type="EMBL" id="JANIEK010000051">
    <property type="protein sequence ID" value="MCT4796155.1"/>
    <property type="molecule type" value="Genomic_DNA"/>
</dbReference>
<sequence length="326" mass="37928">MGFSHWIDTVNNDFNGVINNIDNYRNWFQIERDPLTNRPLNYAITKHFLEDEILELQNNNIRFNAYSFSYETPRAAEEENEDRVRRIKNNECFVIVYSTEDTVHYIINRISATAKTLLRKLNNYDGRGEIEVCHYPYSDDLADWLVYIARERNNDVLDDDSELRIRGIIGFKGPTNVDRLSEISGSGDFIMDALGTLGFLLESEEFKYLKPKISYRRHNIDLSLLKNKSIDIDFESYAGSYMFIEGMMNENADVDIALKTRLLIHVTEELVGHLFNVYNRHVANGDWSTQVKIQTLRHIGHTINTRVTEKIEDIEANELEANGLNE</sequence>
<organism evidence="1 2">
    <name type="scientific">Exiguobacterium alkaliphilum</name>
    <dbReference type="NCBI Taxonomy" id="1428684"/>
    <lineage>
        <taxon>Bacteria</taxon>
        <taxon>Bacillati</taxon>
        <taxon>Bacillota</taxon>
        <taxon>Bacilli</taxon>
        <taxon>Bacillales</taxon>
        <taxon>Bacillales Family XII. Incertae Sedis</taxon>
        <taxon>Exiguobacterium</taxon>
    </lineage>
</organism>
<dbReference type="Proteomes" id="UP001206821">
    <property type="component" value="Unassembled WGS sequence"/>
</dbReference>
<gene>
    <name evidence="1" type="ORF">NQG31_11405</name>
</gene>
<evidence type="ECO:0000313" key="2">
    <source>
        <dbReference type="Proteomes" id="UP001206821"/>
    </source>
</evidence>
<dbReference type="RefSeq" id="WP_034816560.1">
    <property type="nucleotide sequence ID" value="NZ_JANIEK010000051.1"/>
</dbReference>
<comment type="caution">
    <text evidence="1">The sequence shown here is derived from an EMBL/GenBank/DDBJ whole genome shotgun (WGS) entry which is preliminary data.</text>
</comment>
<protein>
    <submittedName>
        <fullName evidence="1">Uncharacterized protein</fullName>
    </submittedName>
</protein>
<accession>A0ABT2L2G4</accession>
<keyword evidence="2" id="KW-1185">Reference proteome</keyword>
<proteinExistence type="predicted"/>